<comment type="caution">
    <text evidence="1">The sequence shown here is derived from an EMBL/GenBank/DDBJ whole genome shotgun (WGS) entry which is preliminary data.</text>
</comment>
<accession>A0ACB7SKR6</accession>
<proteinExistence type="predicted"/>
<evidence type="ECO:0000313" key="2">
    <source>
        <dbReference type="Proteomes" id="UP000821845"/>
    </source>
</evidence>
<name>A0ACB7SKR6_HYAAI</name>
<sequence>MEQRLFKKKSKTTQQFGARKRKSPTAKKFSPATSAGSDSAGSVQDDADSQPSSSSAHGTSSASIDETVHTALEQCFVPVETLVHHAALVADIVDARPSTSREVADIADAWPSTSCEVADIADARPSTSRKVADITDAQPSALRKDAPPSISTTKRMIQAQLEPRFVSADASRERATAVQESLSAVSATEHKLTLMGQGESGATTEAEE</sequence>
<protein>
    <submittedName>
        <fullName evidence="1">Uncharacterized protein</fullName>
    </submittedName>
</protein>
<gene>
    <name evidence="1" type="ORF">HPB50_004301</name>
</gene>
<organism evidence="1 2">
    <name type="scientific">Hyalomma asiaticum</name>
    <name type="common">Tick</name>
    <dbReference type="NCBI Taxonomy" id="266040"/>
    <lineage>
        <taxon>Eukaryota</taxon>
        <taxon>Metazoa</taxon>
        <taxon>Ecdysozoa</taxon>
        <taxon>Arthropoda</taxon>
        <taxon>Chelicerata</taxon>
        <taxon>Arachnida</taxon>
        <taxon>Acari</taxon>
        <taxon>Parasitiformes</taxon>
        <taxon>Ixodida</taxon>
        <taxon>Ixodoidea</taxon>
        <taxon>Ixodidae</taxon>
        <taxon>Hyalomminae</taxon>
        <taxon>Hyalomma</taxon>
    </lineage>
</organism>
<dbReference type="Proteomes" id="UP000821845">
    <property type="component" value="Chromosome 3"/>
</dbReference>
<keyword evidence="2" id="KW-1185">Reference proteome</keyword>
<evidence type="ECO:0000313" key="1">
    <source>
        <dbReference type="EMBL" id="KAH6935165.1"/>
    </source>
</evidence>
<reference evidence="1" key="1">
    <citation type="submission" date="2020-05" db="EMBL/GenBank/DDBJ databases">
        <title>Large-scale comparative analyses of tick genomes elucidate their genetic diversity and vector capacities.</title>
        <authorList>
            <person name="Jia N."/>
            <person name="Wang J."/>
            <person name="Shi W."/>
            <person name="Du L."/>
            <person name="Sun Y."/>
            <person name="Zhan W."/>
            <person name="Jiang J."/>
            <person name="Wang Q."/>
            <person name="Zhang B."/>
            <person name="Ji P."/>
            <person name="Sakyi L.B."/>
            <person name="Cui X."/>
            <person name="Yuan T."/>
            <person name="Jiang B."/>
            <person name="Yang W."/>
            <person name="Lam T.T.-Y."/>
            <person name="Chang Q."/>
            <person name="Ding S."/>
            <person name="Wang X."/>
            <person name="Zhu J."/>
            <person name="Ruan X."/>
            <person name="Zhao L."/>
            <person name="Wei J."/>
            <person name="Que T."/>
            <person name="Du C."/>
            <person name="Cheng J."/>
            <person name="Dai P."/>
            <person name="Han X."/>
            <person name="Huang E."/>
            <person name="Gao Y."/>
            <person name="Liu J."/>
            <person name="Shao H."/>
            <person name="Ye R."/>
            <person name="Li L."/>
            <person name="Wei W."/>
            <person name="Wang X."/>
            <person name="Wang C."/>
            <person name="Yang T."/>
            <person name="Huo Q."/>
            <person name="Li W."/>
            <person name="Guo W."/>
            <person name="Chen H."/>
            <person name="Zhou L."/>
            <person name="Ni X."/>
            <person name="Tian J."/>
            <person name="Zhou Y."/>
            <person name="Sheng Y."/>
            <person name="Liu T."/>
            <person name="Pan Y."/>
            <person name="Xia L."/>
            <person name="Li J."/>
            <person name="Zhao F."/>
            <person name="Cao W."/>
        </authorList>
    </citation>
    <scope>NUCLEOTIDE SEQUENCE</scope>
    <source>
        <strain evidence="1">Hyas-2018</strain>
    </source>
</reference>
<dbReference type="EMBL" id="CM023483">
    <property type="protein sequence ID" value="KAH6935165.1"/>
    <property type="molecule type" value="Genomic_DNA"/>
</dbReference>